<dbReference type="InterPro" id="IPR007969">
    <property type="entry name" value="DUF732"/>
</dbReference>
<comment type="caution">
    <text evidence="3">The sequence shown here is derived from an EMBL/GenBank/DDBJ whole genome shotgun (WGS) entry which is preliminary data.</text>
</comment>
<evidence type="ECO:0000259" key="1">
    <source>
        <dbReference type="Pfam" id="PF05305"/>
    </source>
</evidence>
<dbReference type="EMBL" id="BLKX01000001">
    <property type="protein sequence ID" value="GFG77585.1"/>
    <property type="molecule type" value="Genomic_DNA"/>
</dbReference>
<dbReference type="Proteomes" id="UP001229081">
    <property type="component" value="Unassembled WGS sequence"/>
</dbReference>
<dbReference type="RefSeq" id="WP_232004306.1">
    <property type="nucleotide sequence ID" value="NZ_BLKX01000001.1"/>
</dbReference>
<organism evidence="3 5">
    <name type="scientific">Mycobacterium paragordonae</name>
    <dbReference type="NCBI Taxonomy" id="1389713"/>
    <lineage>
        <taxon>Bacteria</taxon>
        <taxon>Bacillati</taxon>
        <taxon>Actinomycetota</taxon>
        <taxon>Actinomycetes</taxon>
        <taxon>Mycobacteriales</taxon>
        <taxon>Mycobacteriaceae</taxon>
        <taxon>Mycobacterium</taxon>
    </lineage>
</organism>
<protein>
    <submittedName>
        <fullName evidence="3">DUF732 domain-containing protein</fullName>
    </submittedName>
</protein>
<name>A0AAJ1S8M2_9MYCO</name>
<reference evidence="2" key="2">
    <citation type="submission" date="2020-02" db="EMBL/GenBank/DDBJ databases">
        <authorList>
            <person name="Matsumoto Y."/>
            <person name="Kinjo T."/>
            <person name="Motooka D."/>
            <person name="Nabeya D."/>
            <person name="Jung N."/>
            <person name="Uechi K."/>
            <person name="Horii T."/>
            <person name="Iida T."/>
            <person name="Fujita J."/>
            <person name="Nakamura S."/>
        </authorList>
    </citation>
    <scope>NUCLEOTIDE SEQUENCE</scope>
    <source>
        <strain evidence="2">JCM 18565</strain>
    </source>
</reference>
<dbReference type="AlphaFoldDB" id="A0AAJ1S8M2"/>
<evidence type="ECO:0000313" key="5">
    <source>
        <dbReference type="Proteomes" id="UP001229081"/>
    </source>
</evidence>
<reference evidence="3" key="3">
    <citation type="submission" date="2023-06" db="EMBL/GenBank/DDBJ databases">
        <title>Identification of two novel mycobacterium reveal diversities and complexities of Mycobacterium gordonae clade.</title>
        <authorList>
            <person name="Matsumoto Y."/>
            <person name="Nakamura S."/>
            <person name="Motooka D."/>
            <person name="Fukushima K."/>
        </authorList>
    </citation>
    <scope>NUCLEOTIDE SEQUENCE</scope>
    <source>
        <strain evidence="3">TY812</strain>
    </source>
</reference>
<evidence type="ECO:0000313" key="4">
    <source>
        <dbReference type="Proteomes" id="UP000465240"/>
    </source>
</evidence>
<reference evidence="2 4" key="1">
    <citation type="journal article" date="2019" name="Emerg. Microbes Infect.">
        <title>Comprehensive subspecies identification of 175 nontuberculous mycobacteria species based on 7547 genomic profiles.</title>
        <authorList>
            <person name="Matsumoto Y."/>
            <person name="Kinjo T."/>
            <person name="Motooka D."/>
            <person name="Nabeya D."/>
            <person name="Jung N."/>
            <person name="Uechi K."/>
            <person name="Horii T."/>
            <person name="Iida T."/>
            <person name="Fujita J."/>
            <person name="Nakamura S."/>
        </authorList>
    </citation>
    <scope>NUCLEOTIDE SEQUENCE [LARGE SCALE GENOMIC DNA]</scope>
    <source>
        <strain evidence="2 4">JCM 18565</strain>
    </source>
</reference>
<evidence type="ECO:0000313" key="3">
    <source>
        <dbReference type="EMBL" id="MDP7736644.1"/>
    </source>
</evidence>
<dbReference type="Pfam" id="PF05305">
    <property type="entry name" value="DUF732"/>
    <property type="match status" value="1"/>
</dbReference>
<gene>
    <name evidence="2" type="ORF">MPRG_08610</name>
    <name evidence="3" type="ORF">QXL92_18030</name>
</gene>
<dbReference type="Proteomes" id="UP000465240">
    <property type="component" value="Unassembled WGS sequence"/>
</dbReference>
<keyword evidence="4" id="KW-1185">Reference proteome</keyword>
<evidence type="ECO:0000313" key="2">
    <source>
        <dbReference type="EMBL" id="GFG77585.1"/>
    </source>
</evidence>
<feature type="domain" description="DUF732" evidence="1">
    <location>
        <begin position="56"/>
        <end position="124"/>
    </location>
</feature>
<dbReference type="EMBL" id="JAUFSA010000001">
    <property type="protein sequence ID" value="MDP7736644.1"/>
    <property type="molecule type" value="Genomic_DNA"/>
</dbReference>
<proteinExistence type="predicted"/>
<accession>A0AAJ1S8M2</accession>
<sequence>MIDNVSIVLRQFVCGEVPAMAVCHSRLRSLVPAALLAVAVVAVFSKAPVAQADAVDSQFLNALSSHGINFGSPQAAIQAAHQVCDELDSGRLKSDVANEVTGSSNLDGYHAGYFVGVSVAAYCPRHHSTN</sequence>